<evidence type="ECO:0000313" key="2">
    <source>
        <dbReference type="EMBL" id="CAB5217973.1"/>
    </source>
</evidence>
<sequence length="358" mass="39699">MSFRDELDDLDVIADTDALERKNAKLRRDNSSLRRQLDAADARETELQKLLDFHDALTAAEPSPPKWLTPAKPGKSHRATIVSLLSDTHFDEVVNPDEVGGLNAYDRTIATKRLNRWAEGTITVARDYLAGVKYDGIVIMLGGDIFTGNLHDLAETNEDTLFGSLLYWSEQLAAAITMLADEFGKVHVPVVVGNHGRLTHKPRTKLRARDNMDWLLGHMLALQLASDRITFDIPDSTDTFVDVYGTTHLLTHGDQTTGGGGVGGIWPPIMRMSGRKAQRYAATGKTFDTICMGHWHQLIMAPEAGLIVNGSLKGYDEYAAVSNFRPERPQQAMWLVTPEHGISMSAPVIVGDRKKEKW</sequence>
<evidence type="ECO:0008006" key="3">
    <source>
        <dbReference type="Google" id="ProtNLM"/>
    </source>
</evidence>
<dbReference type="InterPro" id="IPR029052">
    <property type="entry name" value="Metallo-depent_PP-like"/>
</dbReference>
<feature type="coiled-coil region" evidence="1">
    <location>
        <begin position="16"/>
        <end position="50"/>
    </location>
</feature>
<proteinExistence type="predicted"/>
<name>A0A6J7WRJ2_9CAUD</name>
<gene>
    <name evidence="2" type="ORF">UFOVP209_36</name>
</gene>
<evidence type="ECO:0000256" key="1">
    <source>
        <dbReference type="SAM" id="Coils"/>
    </source>
</evidence>
<reference evidence="2" key="1">
    <citation type="submission" date="2020-05" db="EMBL/GenBank/DDBJ databases">
        <authorList>
            <person name="Chiriac C."/>
            <person name="Salcher M."/>
            <person name="Ghai R."/>
            <person name="Kavagutti S V."/>
        </authorList>
    </citation>
    <scope>NUCLEOTIDE SEQUENCE</scope>
</reference>
<protein>
    <recommendedName>
        <fullName evidence="3">Calcineurin-like phosphoesterase domain, ApaH type</fullName>
    </recommendedName>
</protein>
<organism evidence="2">
    <name type="scientific">uncultured Caudovirales phage</name>
    <dbReference type="NCBI Taxonomy" id="2100421"/>
    <lineage>
        <taxon>Viruses</taxon>
        <taxon>Duplodnaviria</taxon>
        <taxon>Heunggongvirae</taxon>
        <taxon>Uroviricota</taxon>
        <taxon>Caudoviricetes</taxon>
        <taxon>Peduoviridae</taxon>
        <taxon>Maltschvirus</taxon>
        <taxon>Maltschvirus maltsch</taxon>
    </lineage>
</organism>
<dbReference type="EMBL" id="LR798252">
    <property type="protein sequence ID" value="CAB5217973.1"/>
    <property type="molecule type" value="Genomic_DNA"/>
</dbReference>
<accession>A0A6J7WRJ2</accession>
<keyword evidence="1" id="KW-0175">Coiled coil</keyword>
<dbReference type="SUPFAM" id="SSF56300">
    <property type="entry name" value="Metallo-dependent phosphatases"/>
    <property type="match status" value="1"/>
</dbReference>